<dbReference type="Gene3D" id="1.10.150.240">
    <property type="entry name" value="Putative phosphatase, domain 2"/>
    <property type="match status" value="1"/>
</dbReference>
<dbReference type="SUPFAM" id="SSF56784">
    <property type="entry name" value="HAD-like"/>
    <property type="match status" value="1"/>
</dbReference>
<evidence type="ECO:0000313" key="4">
    <source>
        <dbReference type="Proteomes" id="UP001446871"/>
    </source>
</evidence>
<protein>
    <submittedName>
        <fullName evidence="3">Haloacid dehalogenase</fullName>
    </submittedName>
</protein>
<dbReference type="InterPro" id="IPR036412">
    <property type="entry name" value="HAD-like_sf"/>
</dbReference>
<keyword evidence="4" id="KW-1185">Reference proteome</keyword>
<sequence length="250" mass="27634">MTADKIVIAFDLYGTLLSTESIAHELAKLYGEQQAKTLAALWRQYQLEYTWRINCMGTASLGRSGRYRSFSDITRSALKHALAEHALDISERDANDLMKAYDRLHAFLEVSPALKLLKDKSDLVDVYVFSNGTDAMVGNSIKSSPDLGPHADLFKSLVTVEDVKAYKPDKRVYAHLLKQVGKEGHKEDVWVVSANPFDIAGARAAGLNAAFIDRPGKGWIDCLDETSRPNTVALGVEEAMETIISTINRS</sequence>
<dbReference type="InterPro" id="IPR006439">
    <property type="entry name" value="HAD-SF_hydro_IA"/>
</dbReference>
<dbReference type="InterPro" id="IPR006328">
    <property type="entry name" value="2-HAD"/>
</dbReference>
<dbReference type="SFLD" id="SFLDG01129">
    <property type="entry name" value="C1.5:_HAD__Beta-PGM__Phosphata"/>
    <property type="match status" value="1"/>
</dbReference>
<keyword evidence="2" id="KW-0378">Hydrolase</keyword>
<dbReference type="InterPro" id="IPR051540">
    <property type="entry name" value="S-2-haloacid_dehalogenase"/>
</dbReference>
<dbReference type="NCBIfam" id="TIGR01493">
    <property type="entry name" value="HAD-SF-IA-v2"/>
    <property type="match status" value="1"/>
</dbReference>
<accession>A0ABR1U2G3</accession>
<dbReference type="PRINTS" id="PR00413">
    <property type="entry name" value="HADHALOGNASE"/>
</dbReference>
<evidence type="ECO:0000256" key="2">
    <source>
        <dbReference type="ARBA" id="ARBA00022801"/>
    </source>
</evidence>
<evidence type="ECO:0000313" key="3">
    <source>
        <dbReference type="EMBL" id="KAK8053098.1"/>
    </source>
</evidence>
<dbReference type="EMBL" id="JAQQWM010000008">
    <property type="protein sequence ID" value="KAK8053098.1"/>
    <property type="molecule type" value="Genomic_DNA"/>
</dbReference>
<reference evidence="3 4" key="1">
    <citation type="submission" date="2023-01" db="EMBL/GenBank/DDBJ databases">
        <title>Analysis of 21 Apiospora genomes using comparative genomics revels a genus with tremendous synthesis potential of carbohydrate active enzymes and secondary metabolites.</title>
        <authorList>
            <person name="Sorensen T."/>
        </authorList>
    </citation>
    <scope>NUCLEOTIDE SEQUENCE [LARGE SCALE GENOMIC DNA]</scope>
    <source>
        <strain evidence="3 4">CBS 83171</strain>
    </source>
</reference>
<evidence type="ECO:0000256" key="1">
    <source>
        <dbReference type="ARBA" id="ARBA00008106"/>
    </source>
</evidence>
<name>A0ABR1U2G3_9PEZI</name>
<dbReference type="Proteomes" id="UP001446871">
    <property type="component" value="Unassembled WGS sequence"/>
</dbReference>
<comment type="similarity">
    <text evidence="1">Belongs to the HAD-like hydrolase superfamily. S-2-haloalkanoic acid dehalogenase family.</text>
</comment>
<dbReference type="Pfam" id="PF00702">
    <property type="entry name" value="Hydrolase"/>
    <property type="match status" value="1"/>
</dbReference>
<dbReference type="InterPro" id="IPR023214">
    <property type="entry name" value="HAD_sf"/>
</dbReference>
<dbReference type="NCBIfam" id="TIGR01428">
    <property type="entry name" value="HAD_type_II"/>
    <property type="match status" value="1"/>
</dbReference>
<comment type="caution">
    <text evidence="3">The sequence shown here is derived from an EMBL/GenBank/DDBJ whole genome shotgun (WGS) entry which is preliminary data.</text>
</comment>
<dbReference type="PANTHER" id="PTHR43316:SF3">
    <property type="entry name" value="HALOACID DEHALOGENASE, TYPE II (AFU_ORTHOLOGUE AFUA_2G07750)-RELATED"/>
    <property type="match status" value="1"/>
</dbReference>
<gene>
    <name evidence="3" type="ORF">PG996_012399</name>
</gene>
<dbReference type="SFLD" id="SFLDS00003">
    <property type="entry name" value="Haloacid_Dehalogenase"/>
    <property type="match status" value="1"/>
</dbReference>
<dbReference type="PANTHER" id="PTHR43316">
    <property type="entry name" value="HYDROLASE, HALOACID DELAHOGENASE-RELATED"/>
    <property type="match status" value="1"/>
</dbReference>
<proteinExistence type="inferred from homology"/>
<dbReference type="InterPro" id="IPR023198">
    <property type="entry name" value="PGP-like_dom2"/>
</dbReference>
<organism evidence="3 4">
    <name type="scientific">Apiospora saccharicola</name>
    <dbReference type="NCBI Taxonomy" id="335842"/>
    <lineage>
        <taxon>Eukaryota</taxon>
        <taxon>Fungi</taxon>
        <taxon>Dikarya</taxon>
        <taxon>Ascomycota</taxon>
        <taxon>Pezizomycotina</taxon>
        <taxon>Sordariomycetes</taxon>
        <taxon>Xylariomycetidae</taxon>
        <taxon>Amphisphaeriales</taxon>
        <taxon>Apiosporaceae</taxon>
        <taxon>Apiospora</taxon>
    </lineage>
</organism>
<dbReference type="Gene3D" id="3.40.50.1000">
    <property type="entry name" value="HAD superfamily/HAD-like"/>
    <property type="match status" value="1"/>
</dbReference>